<feature type="compositionally biased region" description="Basic and acidic residues" evidence="1">
    <location>
        <begin position="209"/>
        <end position="219"/>
    </location>
</feature>
<proteinExistence type="predicted"/>
<reference evidence="3" key="2">
    <citation type="journal article" date="2009" name="Genome Res.">
        <title>Comparative genomic analyses of the human fungal pathogens Coccidioides and their relatives.</title>
        <authorList>
            <person name="Sharpton T.J."/>
            <person name="Stajich J.E."/>
            <person name="Rounsley S.D."/>
            <person name="Gardner M.J."/>
            <person name="Wortman J.R."/>
            <person name="Jordar V.S."/>
            <person name="Maiti R."/>
            <person name="Kodira C.D."/>
            <person name="Neafsey D.E."/>
            <person name="Zeng Q."/>
            <person name="Hung C.-Y."/>
            <person name="McMahan C."/>
            <person name="Muszewska A."/>
            <person name="Grynberg M."/>
            <person name="Mandel M.A."/>
            <person name="Kellner E.M."/>
            <person name="Barker B.M."/>
            <person name="Galgiani J.N."/>
            <person name="Orbach M.J."/>
            <person name="Kirkland T.N."/>
            <person name="Cole G.T."/>
            <person name="Henn M.R."/>
            <person name="Birren B.W."/>
            <person name="Taylor J.W."/>
        </authorList>
    </citation>
    <scope>NUCLEOTIDE SEQUENCE [LARGE SCALE GENOMIC DNA]</scope>
    <source>
        <strain evidence="3">RMSCC 3488</strain>
    </source>
</reference>
<protein>
    <submittedName>
        <fullName evidence="2">Uncharacterized protein</fullName>
    </submittedName>
</protein>
<feature type="region of interest" description="Disordered" evidence="1">
    <location>
        <begin position="185"/>
        <end position="236"/>
    </location>
</feature>
<gene>
    <name evidence="2" type="ORF">CPAG_05579</name>
</gene>
<name>A0A0J6FKA0_COCPO</name>
<evidence type="ECO:0000313" key="3">
    <source>
        <dbReference type="Proteomes" id="UP000054567"/>
    </source>
</evidence>
<dbReference type="Proteomes" id="UP000054567">
    <property type="component" value="Unassembled WGS sequence"/>
</dbReference>
<reference evidence="3" key="3">
    <citation type="journal article" date="2010" name="Genome Res.">
        <title>Population genomic sequencing of Coccidioides fungi reveals recent hybridization and transposon control.</title>
        <authorList>
            <person name="Neafsey D.E."/>
            <person name="Barker B.M."/>
            <person name="Sharpton T.J."/>
            <person name="Stajich J.E."/>
            <person name="Park D.J."/>
            <person name="Whiston E."/>
            <person name="Hung C.-Y."/>
            <person name="McMahan C."/>
            <person name="White J."/>
            <person name="Sykes S."/>
            <person name="Heiman D."/>
            <person name="Young S."/>
            <person name="Zeng Q."/>
            <person name="Abouelleil A."/>
            <person name="Aftuck L."/>
            <person name="Bessette D."/>
            <person name="Brown A."/>
            <person name="FitzGerald M."/>
            <person name="Lui A."/>
            <person name="Macdonald J.P."/>
            <person name="Priest M."/>
            <person name="Orbach M.J."/>
            <person name="Galgiani J.N."/>
            <person name="Kirkland T.N."/>
            <person name="Cole G.T."/>
            <person name="Birren B.W."/>
            <person name="Henn M.R."/>
            <person name="Taylor J.W."/>
            <person name="Rounsley S.D."/>
        </authorList>
    </citation>
    <scope>NUCLEOTIDE SEQUENCE [LARGE SCALE GENOMIC DNA]</scope>
    <source>
        <strain evidence="3">RMSCC 3488</strain>
    </source>
</reference>
<dbReference type="VEuPathDB" id="FungiDB:CPAG_05579"/>
<evidence type="ECO:0000313" key="2">
    <source>
        <dbReference type="EMBL" id="KMM69259.1"/>
    </source>
</evidence>
<accession>A0A0J6FKA0</accession>
<feature type="region of interest" description="Disordered" evidence="1">
    <location>
        <begin position="33"/>
        <end position="71"/>
    </location>
</feature>
<sequence length="251" mass="28942">MHISRQQHHKWYGGVTKLGVAGSEYLPSGIEHREELQRPSLARTQGQTMGPRCRRFLRTDPPKQRQSGNVLGRSTGCTLAQVQLVREDENRVVPRASTRMMYRTISKEQYSRCYHSLKLSLERRINVQLHRLQPSTCGSISLRKAFRPPFIPSCPHAPKGIPTTALLHWSWPKITINIEANPANSTRNEPRHHLPIVEPPSAEPVEQTARSHERAEVKNRSSHVQKSQLMRKHSPQPFQMMKRLSWQYFSV</sequence>
<reference evidence="2 3" key="1">
    <citation type="submission" date="2007-06" db="EMBL/GenBank/DDBJ databases">
        <title>The Genome Sequence of Coccidioides posadasii RMSCC_3488.</title>
        <authorList>
            <consortium name="Coccidioides Genome Resources Consortium"/>
            <consortium name="The Broad Institute Genome Sequencing Platform"/>
            <person name="Henn M.R."/>
            <person name="Sykes S."/>
            <person name="Young S."/>
            <person name="Jaffe D."/>
            <person name="Berlin A."/>
            <person name="Alvarez P."/>
            <person name="Butler J."/>
            <person name="Gnerre S."/>
            <person name="Grabherr M."/>
            <person name="Mauceli E."/>
            <person name="Brockman W."/>
            <person name="Kodira C."/>
            <person name="Alvarado L."/>
            <person name="Zeng Q."/>
            <person name="Crawford M."/>
            <person name="Antoine C."/>
            <person name="Devon K."/>
            <person name="Galgiani J."/>
            <person name="Orsborn K."/>
            <person name="Lewis M.L."/>
            <person name="Nusbaum C."/>
            <person name="Galagan J."/>
            <person name="Birren B."/>
        </authorList>
    </citation>
    <scope>NUCLEOTIDE SEQUENCE [LARGE SCALE GENOMIC DNA]</scope>
    <source>
        <strain evidence="2 3">RMSCC 3488</strain>
    </source>
</reference>
<organism evidence="2 3">
    <name type="scientific">Coccidioides posadasii RMSCC 3488</name>
    <dbReference type="NCBI Taxonomy" id="454284"/>
    <lineage>
        <taxon>Eukaryota</taxon>
        <taxon>Fungi</taxon>
        <taxon>Dikarya</taxon>
        <taxon>Ascomycota</taxon>
        <taxon>Pezizomycotina</taxon>
        <taxon>Eurotiomycetes</taxon>
        <taxon>Eurotiomycetidae</taxon>
        <taxon>Onygenales</taxon>
        <taxon>Onygenaceae</taxon>
        <taxon>Coccidioides</taxon>
    </lineage>
</organism>
<dbReference type="EMBL" id="DS268111">
    <property type="protein sequence ID" value="KMM69259.1"/>
    <property type="molecule type" value="Genomic_DNA"/>
</dbReference>
<dbReference type="AlphaFoldDB" id="A0A0J6FKA0"/>
<evidence type="ECO:0000256" key="1">
    <source>
        <dbReference type="SAM" id="MobiDB-lite"/>
    </source>
</evidence>